<proteinExistence type="predicted"/>
<evidence type="ECO:0000313" key="3">
    <source>
        <dbReference type="Proteomes" id="UP000198553"/>
    </source>
</evidence>
<organism evidence="2 3">
    <name type="scientific">Mesobacillus persicus</name>
    <dbReference type="NCBI Taxonomy" id="930146"/>
    <lineage>
        <taxon>Bacteria</taxon>
        <taxon>Bacillati</taxon>
        <taxon>Bacillota</taxon>
        <taxon>Bacilli</taxon>
        <taxon>Bacillales</taxon>
        <taxon>Bacillaceae</taxon>
        <taxon>Mesobacillus</taxon>
    </lineage>
</organism>
<reference evidence="3" key="1">
    <citation type="submission" date="2016-10" db="EMBL/GenBank/DDBJ databases">
        <authorList>
            <person name="Varghese N."/>
            <person name="Submissions S."/>
        </authorList>
    </citation>
    <scope>NUCLEOTIDE SEQUENCE [LARGE SCALE GENOMIC DNA]</scope>
    <source>
        <strain evidence="3">B48,IBRC-M 10115,DSM 25386,CECT 8001</strain>
    </source>
</reference>
<evidence type="ECO:0000256" key="1">
    <source>
        <dbReference type="SAM" id="MobiDB-lite"/>
    </source>
</evidence>
<feature type="compositionally biased region" description="Polar residues" evidence="1">
    <location>
        <begin position="19"/>
        <end position="31"/>
    </location>
</feature>
<dbReference type="AlphaFoldDB" id="A0A1H7YY81"/>
<evidence type="ECO:0000313" key="2">
    <source>
        <dbReference type="EMBL" id="SEM50963.1"/>
    </source>
</evidence>
<gene>
    <name evidence="2" type="ORF">SAMN05192533_103188</name>
</gene>
<dbReference type="EMBL" id="FOBW01000003">
    <property type="protein sequence ID" value="SEM50963.1"/>
    <property type="molecule type" value="Genomic_DNA"/>
</dbReference>
<name>A0A1H7YY81_9BACI</name>
<protein>
    <submittedName>
        <fullName evidence="2">Uncharacterized protein</fullName>
    </submittedName>
</protein>
<dbReference type="STRING" id="930146.SAMN05192533_103188"/>
<sequence length="31" mass="3332">MGRTPKTNRFGIITGVGPKTNNLDMSQGQVL</sequence>
<keyword evidence="3" id="KW-1185">Reference proteome</keyword>
<dbReference type="Proteomes" id="UP000198553">
    <property type="component" value="Unassembled WGS sequence"/>
</dbReference>
<feature type="region of interest" description="Disordered" evidence="1">
    <location>
        <begin position="1"/>
        <end position="31"/>
    </location>
</feature>
<accession>A0A1H7YY81</accession>